<keyword evidence="3" id="KW-1185">Reference proteome</keyword>
<feature type="domain" description="Glycosyl transferase family 1" evidence="1">
    <location>
        <begin position="184"/>
        <end position="348"/>
    </location>
</feature>
<dbReference type="EC" id="2.4.-.-" evidence="2"/>
<keyword evidence="2" id="KW-0808">Transferase</keyword>
<dbReference type="GO" id="GO:0016757">
    <property type="term" value="F:glycosyltransferase activity"/>
    <property type="evidence" value="ECO:0007669"/>
    <property type="project" value="UniProtKB-KW"/>
</dbReference>
<dbReference type="Gene3D" id="3.40.50.2000">
    <property type="entry name" value="Glycogen Phosphorylase B"/>
    <property type="match status" value="2"/>
</dbReference>
<proteinExistence type="predicted"/>
<dbReference type="EMBL" id="JAPOHD010000067">
    <property type="protein sequence ID" value="MCY1723253.1"/>
    <property type="molecule type" value="Genomic_DNA"/>
</dbReference>
<evidence type="ECO:0000259" key="1">
    <source>
        <dbReference type="Pfam" id="PF00534"/>
    </source>
</evidence>
<sequence length="373" mass="42869">MNSAKTKILFILHVPPPVHGSSVVGQYIKNSLIINSTFNCRYINLSTSTKMNDIGKKNIKKLFTYATVLLQISVQIIRFKPQLCYLAITTIGLGFYKDSIAVMLLKLFRVKLIYHLHNKGVRTRQNHFIDNLLYRIVFKNTNVILLSKYLYPDIQKYVTEDSVYYCPNGIPEKQKKIKGEISKKEKNKYVEILYLSNLIQTKGVFVLLDACKILYDKELRFRCTLVGGEGDISKKQIQNKIRTLNMNGTIQYVGKKYGVEKQALFAKTDIFAFPTYYPKECFPLVLLEAMQNKLPVISTFEGGIAEIVDEWKTGFLIPSKNSEALAKRLEVLITNSNIRKEMGKAAYTKYINNYTLNTFENRLNEILVKTSTK</sequence>
<dbReference type="RefSeq" id="WP_343335578.1">
    <property type="nucleotide sequence ID" value="NZ_JAPOHD010000067.1"/>
</dbReference>
<gene>
    <name evidence="2" type="ORF">OU798_23085</name>
</gene>
<accession>A0A9X3J883</accession>
<organism evidence="2 3">
    <name type="scientific">Draconibacterium aestuarii</name>
    <dbReference type="NCBI Taxonomy" id="2998507"/>
    <lineage>
        <taxon>Bacteria</taxon>
        <taxon>Pseudomonadati</taxon>
        <taxon>Bacteroidota</taxon>
        <taxon>Bacteroidia</taxon>
        <taxon>Marinilabiliales</taxon>
        <taxon>Prolixibacteraceae</taxon>
        <taxon>Draconibacterium</taxon>
    </lineage>
</organism>
<reference evidence="2" key="1">
    <citation type="submission" date="2022-11" db="EMBL/GenBank/DDBJ databases">
        <title>Marilongibacter aestuarii gen. nov., sp. nov., isolated from tidal flat sediment.</title>
        <authorList>
            <person name="Jiayan W."/>
        </authorList>
    </citation>
    <scope>NUCLEOTIDE SEQUENCE</scope>
    <source>
        <strain evidence="2">Z1-6</strain>
    </source>
</reference>
<evidence type="ECO:0000313" key="3">
    <source>
        <dbReference type="Proteomes" id="UP001145087"/>
    </source>
</evidence>
<dbReference type="AlphaFoldDB" id="A0A9X3J883"/>
<dbReference type="Pfam" id="PF00534">
    <property type="entry name" value="Glycos_transf_1"/>
    <property type="match status" value="1"/>
</dbReference>
<dbReference type="InterPro" id="IPR001296">
    <property type="entry name" value="Glyco_trans_1"/>
</dbReference>
<evidence type="ECO:0000313" key="2">
    <source>
        <dbReference type="EMBL" id="MCY1723253.1"/>
    </source>
</evidence>
<comment type="caution">
    <text evidence="2">The sequence shown here is derived from an EMBL/GenBank/DDBJ whole genome shotgun (WGS) entry which is preliminary data.</text>
</comment>
<name>A0A9X3J883_9BACT</name>
<protein>
    <submittedName>
        <fullName evidence="2">Glycosyltransferase</fullName>
        <ecNumber evidence="2">2.4.-.-</ecNumber>
    </submittedName>
</protein>
<keyword evidence="2" id="KW-0328">Glycosyltransferase</keyword>
<dbReference type="PANTHER" id="PTHR12526">
    <property type="entry name" value="GLYCOSYLTRANSFERASE"/>
    <property type="match status" value="1"/>
</dbReference>
<dbReference type="Proteomes" id="UP001145087">
    <property type="component" value="Unassembled WGS sequence"/>
</dbReference>
<dbReference type="SUPFAM" id="SSF53756">
    <property type="entry name" value="UDP-Glycosyltransferase/glycogen phosphorylase"/>
    <property type="match status" value="1"/>
</dbReference>